<proteinExistence type="predicted"/>
<sequence>MVRNDFIMGFYRKLRPEHCFGENGDNIGTGETKKRMSLAAKVGRSCVLFKLSETHVLRELFELSRIGKPQMVPPTFAVFRE</sequence>
<organism evidence="1 2">
    <name type="scientific">Tenebrio molitor</name>
    <name type="common">Yellow mealworm beetle</name>
    <dbReference type="NCBI Taxonomy" id="7067"/>
    <lineage>
        <taxon>Eukaryota</taxon>
        <taxon>Metazoa</taxon>
        <taxon>Ecdysozoa</taxon>
        <taxon>Arthropoda</taxon>
        <taxon>Hexapoda</taxon>
        <taxon>Insecta</taxon>
        <taxon>Pterygota</taxon>
        <taxon>Neoptera</taxon>
        <taxon>Endopterygota</taxon>
        <taxon>Coleoptera</taxon>
        <taxon>Polyphaga</taxon>
        <taxon>Cucujiformia</taxon>
        <taxon>Tenebrionidae</taxon>
        <taxon>Tenebrio</taxon>
    </lineage>
</organism>
<comment type="caution">
    <text evidence="1">The sequence shown here is derived from an EMBL/GenBank/DDBJ whole genome shotgun (WGS) entry which is preliminary data.</text>
</comment>
<accession>A0A8J6LQD7</accession>
<evidence type="ECO:0000313" key="2">
    <source>
        <dbReference type="Proteomes" id="UP000719412"/>
    </source>
</evidence>
<dbReference type="Proteomes" id="UP000719412">
    <property type="component" value="Unassembled WGS sequence"/>
</dbReference>
<reference evidence="1" key="1">
    <citation type="journal article" date="2020" name="J Insects Food Feed">
        <title>The yellow mealworm (Tenebrio molitor) genome: a resource for the emerging insects as food and feed industry.</title>
        <authorList>
            <person name="Eriksson T."/>
            <person name="Andere A."/>
            <person name="Kelstrup H."/>
            <person name="Emery V."/>
            <person name="Picard C."/>
        </authorList>
    </citation>
    <scope>NUCLEOTIDE SEQUENCE</scope>
    <source>
        <strain evidence="1">Stoneville</strain>
        <tissue evidence="1">Whole head</tissue>
    </source>
</reference>
<dbReference type="EMBL" id="JABDTM020007409">
    <property type="protein sequence ID" value="KAH0821541.1"/>
    <property type="molecule type" value="Genomic_DNA"/>
</dbReference>
<dbReference type="AlphaFoldDB" id="A0A8J6LQD7"/>
<reference evidence="1" key="2">
    <citation type="submission" date="2021-08" db="EMBL/GenBank/DDBJ databases">
        <authorList>
            <person name="Eriksson T."/>
        </authorList>
    </citation>
    <scope>NUCLEOTIDE SEQUENCE</scope>
    <source>
        <strain evidence="1">Stoneville</strain>
        <tissue evidence="1">Whole head</tissue>
    </source>
</reference>
<keyword evidence="2" id="KW-1185">Reference proteome</keyword>
<evidence type="ECO:0000313" key="1">
    <source>
        <dbReference type="EMBL" id="KAH0821541.1"/>
    </source>
</evidence>
<gene>
    <name evidence="1" type="ORF">GEV33_001250</name>
</gene>
<protein>
    <submittedName>
        <fullName evidence="1">Uncharacterized protein</fullName>
    </submittedName>
</protein>
<name>A0A8J6LQD7_TENMO</name>